<dbReference type="CDD" id="cd03244">
    <property type="entry name" value="ABCC_MRP_domain2"/>
    <property type="match status" value="1"/>
</dbReference>
<evidence type="ECO:0000256" key="2">
    <source>
        <dbReference type="ARBA" id="ARBA00009726"/>
    </source>
</evidence>
<feature type="transmembrane region" description="Helical" evidence="12">
    <location>
        <begin position="399"/>
        <end position="421"/>
    </location>
</feature>
<evidence type="ECO:0000256" key="10">
    <source>
        <dbReference type="ARBA" id="ARBA00023180"/>
    </source>
</evidence>
<evidence type="ECO:0000313" key="16">
    <source>
        <dbReference type="Proteomes" id="UP000054321"/>
    </source>
</evidence>
<reference evidence="16" key="2">
    <citation type="submission" date="2015-01" db="EMBL/GenBank/DDBJ databases">
        <title>Evolutionary Origins and Diversification of the Mycorrhizal Mutualists.</title>
        <authorList>
            <consortium name="DOE Joint Genome Institute"/>
            <consortium name="Mycorrhizal Genomics Consortium"/>
            <person name="Kohler A."/>
            <person name="Kuo A."/>
            <person name="Nagy L.G."/>
            <person name="Floudas D."/>
            <person name="Copeland A."/>
            <person name="Barry K.W."/>
            <person name="Cichocki N."/>
            <person name="Veneault-Fourrey C."/>
            <person name="LaButti K."/>
            <person name="Lindquist E.A."/>
            <person name="Lipzen A."/>
            <person name="Lundell T."/>
            <person name="Morin E."/>
            <person name="Murat C."/>
            <person name="Riley R."/>
            <person name="Ohm R."/>
            <person name="Sun H."/>
            <person name="Tunlid A."/>
            <person name="Henrissat B."/>
            <person name="Grigoriev I.V."/>
            <person name="Hibbett D.S."/>
            <person name="Martin F."/>
        </authorList>
    </citation>
    <scope>NUCLEOTIDE SEQUENCE [LARGE SCALE GENOMIC DNA]</scope>
    <source>
        <strain evidence="16">Zn</strain>
    </source>
</reference>
<feature type="transmembrane region" description="Helical" evidence="12">
    <location>
        <begin position="427"/>
        <end position="454"/>
    </location>
</feature>
<dbReference type="PROSITE" id="PS50929">
    <property type="entry name" value="ABC_TM1F"/>
    <property type="match status" value="2"/>
</dbReference>
<evidence type="ECO:0000256" key="1">
    <source>
        <dbReference type="ARBA" id="ARBA00004141"/>
    </source>
</evidence>
<feature type="domain" description="ABC transporter" evidence="13">
    <location>
        <begin position="610"/>
        <end position="862"/>
    </location>
</feature>
<evidence type="ECO:0000256" key="7">
    <source>
        <dbReference type="ARBA" id="ARBA00022840"/>
    </source>
</evidence>
<keyword evidence="5" id="KW-0677">Repeat</keyword>
<dbReference type="InterPro" id="IPR036640">
    <property type="entry name" value="ABC1_TM_sf"/>
</dbReference>
<feature type="domain" description="ABC transmembrane type-1" evidence="14">
    <location>
        <begin position="933"/>
        <end position="1243"/>
    </location>
</feature>
<dbReference type="InterPro" id="IPR017871">
    <property type="entry name" value="ABC_transporter-like_CS"/>
</dbReference>
<dbReference type="PANTHER" id="PTHR24223:SF456">
    <property type="entry name" value="MULTIDRUG RESISTANCE-ASSOCIATED PROTEIN LETHAL(2)03659"/>
    <property type="match status" value="1"/>
</dbReference>
<evidence type="ECO:0000256" key="5">
    <source>
        <dbReference type="ARBA" id="ARBA00022737"/>
    </source>
</evidence>
<keyword evidence="4 12" id="KW-0812">Transmembrane</keyword>
<dbReference type="FunFam" id="3.40.50.300:FF:000825">
    <property type="entry name" value="ABC bile acid transporter"/>
    <property type="match status" value="1"/>
</dbReference>
<dbReference type="PROSITE" id="PS50893">
    <property type="entry name" value="ABC_TRANSPORTER_2"/>
    <property type="match status" value="2"/>
</dbReference>
<evidence type="ECO:0000259" key="13">
    <source>
        <dbReference type="PROSITE" id="PS50893"/>
    </source>
</evidence>
<dbReference type="Pfam" id="PF00664">
    <property type="entry name" value="ABC_membrane"/>
    <property type="match status" value="2"/>
</dbReference>
<name>A0A0C3HRZ3_OIDMZ</name>
<feature type="transmembrane region" description="Helical" evidence="12">
    <location>
        <begin position="160"/>
        <end position="182"/>
    </location>
</feature>
<dbReference type="CDD" id="cd03250">
    <property type="entry name" value="ABCC_MRP_domain1"/>
    <property type="match status" value="1"/>
</dbReference>
<dbReference type="STRING" id="913774.A0A0C3HRZ3"/>
<keyword evidence="9 12" id="KW-0472">Membrane</keyword>
<dbReference type="GO" id="GO:0016020">
    <property type="term" value="C:membrane"/>
    <property type="evidence" value="ECO:0007669"/>
    <property type="project" value="UniProtKB-SubCell"/>
</dbReference>
<dbReference type="SMART" id="SM00382">
    <property type="entry name" value="AAA"/>
    <property type="match status" value="2"/>
</dbReference>
<feature type="transmembrane region" description="Helical" evidence="12">
    <location>
        <begin position="6"/>
        <end position="25"/>
    </location>
</feature>
<dbReference type="InterPro" id="IPR003439">
    <property type="entry name" value="ABC_transporter-like_ATP-bd"/>
</dbReference>
<feature type="transmembrane region" description="Helical" evidence="12">
    <location>
        <begin position="1000"/>
        <end position="1024"/>
    </location>
</feature>
<evidence type="ECO:0000256" key="11">
    <source>
        <dbReference type="SAM" id="MobiDB-lite"/>
    </source>
</evidence>
<dbReference type="GO" id="GO:0005524">
    <property type="term" value="F:ATP binding"/>
    <property type="evidence" value="ECO:0007669"/>
    <property type="project" value="UniProtKB-KW"/>
</dbReference>
<dbReference type="SUPFAM" id="SSF90123">
    <property type="entry name" value="ABC transporter transmembrane region"/>
    <property type="match status" value="2"/>
</dbReference>
<feature type="region of interest" description="Disordered" evidence="11">
    <location>
        <begin position="861"/>
        <end position="908"/>
    </location>
</feature>
<feature type="transmembrane region" description="Helical" evidence="12">
    <location>
        <begin position="310"/>
        <end position="329"/>
    </location>
</feature>
<feature type="transmembrane region" description="Helical" evidence="12">
    <location>
        <begin position="269"/>
        <end position="290"/>
    </location>
</feature>
<feature type="compositionally biased region" description="Basic and acidic residues" evidence="11">
    <location>
        <begin position="372"/>
        <end position="390"/>
    </location>
</feature>
<keyword evidence="10" id="KW-0325">Glycoprotein</keyword>
<keyword evidence="6" id="KW-0547">Nucleotide-binding</keyword>
<feature type="transmembrane region" description="Helical" evidence="12">
    <location>
        <begin position="64"/>
        <end position="85"/>
    </location>
</feature>
<feature type="transmembrane region" description="Helical" evidence="12">
    <location>
        <begin position="921"/>
        <end position="941"/>
    </location>
</feature>
<dbReference type="PANTHER" id="PTHR24223">
    <property type="entry name" value="ATP-BINDING CASSETTE SUB-FAMILY C"/>
    <property type="match status" value="1"/>
</dbReference>
<evidence type="ECO:0000259" key="14">
    <source>
        <dbReference type="PROSITE" id="PS50929"/>
    </source>
</evidence>
<dbReference type="InterPro" id="IPR003593">
    <property type="entry name" value="AAA+_ATPase"/>
</dbReference>
<evidence type="ECO:0000256" key="4">
    <source>
        <dbReference type="ARBA" id="ARBA00022692"/>
    </source>
</evidence>
<feature type="transmembrane region" description="Helical" evidence="12">
    <location>
        <begin position="130"/>
        <end position="148"/>
    </location>
</feature>
<feature type="transmembrane region" description="Helical" evidence="12">
    <location>
        <begin position="97"/>
        <end position="118"/>
    </location>
</feature>
<evidence type="ECO:0000256" key="9">
    <source>
        <dbReference type="ARBA" id="ARBA00023136"/>
    </source>
</evidence>
<keyword evidence="16" id="KW-1185">Reference proteome</keyword>
<keyword evidence="3" id="KW-0813">Transport</keyword>
<dbReference type="InterPro" id="IPR050173">
    <property type="entry name" value="ABC_transporter_C-like"/>
</dbReference>
<evidence type="ECO:0000256" key="6">
    <source>
        <dbReference type="ARBA" id="ARBA00022741"/>
    </source>
</evidence>
<dbReference type="EMBL" id="KN832872">
    <property type="protein sequence ID" value="KIN05032.1"/>
    <property type="molecule type" value="Genomic_DNA"/>
</dbReference>
<dbReference type="CDD" id="cd18604">
    <property type="entry name" value="ABC_6TM_VMR1_D2_like"/>
    <property type="match status" value="1"/>
</dbReference>
<dbReference type="GO" id="GO:0140359">
    <property type="term" value="F:ABC-type transporter activity"/>
    <property type="evidence" value="ECO:0007669"/>
    <property type="project" value="InterPro"/>
</dbReference>
<comment type="subcellular location">
    <subcellularLocation>
        <location evidence="1">Membrane</location>
        <topology evidence="1">Multi-pass membrane protein</topology>
    </subcellularLocation>
</comment>
<dbReference type="FunFam" id="3.40.50.300:FF:000610">
    <property type="entry name" value="Multidrug resistance-associated ABC transporter"/>
    <property type="match status" value="1"/>
</dbReference>
<feature type="transmembrane region" description="Helical" evidence="12">
    <location>
        <begin position="551"/>
        <end position="570"/>
    </location>
</feature>
<feature type="domain" description="ABC transmembrane type-1" evidence="14">
    <location>
        <begin position="274"/>
        <end position="583"/>
    </location>
</feature>
<feature type="transmembrane region" description="Helical" evidence="12">
    <location>
        <begin position="524"/>
        <end position="545"/>
    </location>
</feature>
<keyword evidence="8 12" id="KW-1133">Transmembrane helix</keyword>
<evidence type="ECO:0000313" key="15">
    <source>
        <dbReference type="EMBL" id="KIN05032.1"/>
    </source>
</evidence>
<reference evidence="15 16" key="1">
    <citation type="submission" date="2014-04" db="EMBL/GenBank/DDBJ databases">
        <authorList>
            <consortium name="DOE Joint Genome Institute"/>
            <person name="Kuo A."/>
            <person name="Martino E."/>
            <person name="Perotto S."/>
            <person name="Kohler A."/>
            <person name="Nagy L.G."/>
            <person name="Floudas D."/>
            <person name="Copeland A."/>
            <person name="Barry K.W."/>
            <person name="Cichocki N."/>
            <person name="Veneault-Fourrey C."/>
            <person name="LaButti K."/>
            <person name="Lindquist E.A."/>
            <person name="Lipzen A."/>
            <person name="Lundell T."/>
            <person name="Morin E."/>
            <person name="Murat C."/>
            <person name="Sun H."/>
            <person name="Tunlid A."/>
            <person name="Henrissat B."/>
            <person name="Grigoriev I.V."/>
            <person name="Hibbett D.S."/>
            <person name="Martin F."/>
            <person name="Nordberg H.P."/>
            <person name="Cantor M.N."/>
            <person name="Hua S.X."/>
        </authorList>
    </citation>
    <scope>NUCLEOTIDE SEQUENCE [LARGE SCALE GENOMIC DNA]</scope>
    <source>
        <strain evidence="15 16">Zn</strain>
    </source>
</reference>
<organism evidence="15 16">
    <name type="scientific">Oidiodendron maius (strain Zn)</name>
    <dbReference type="NCBI Taxonomy" id="913774"/>
    <lineage>
        <taxon>Eukaryota</taxon>
        <taxon>Fungi</taxon>
        <taxon>Dikarya</taxon>
        <taxon>Ascomycota</taxon>
        <taxon>Pezizomycotina</taxon>
        <taxon>Leotiomycetes</taxon>
        <taxon>Leotiomycetes incertae sedis</taxon>
        <taxon>Myxotrichaceae</taxon>
        <taxon>Oidiodendron</taxon>
    </lineage>
</organism>
<dbReference type="HOGENOM" id="CLU_000604_27_6_1"/>
<dbReference type="CDD" id="cd18596">
    <property type="entry name" value="ABC_6TM_VMR1_D1_like"/>
    <property type="match status" value="1"/>
</dbReference>
<feature type="region of interest" description="Disordered" evidence="11">
    <location>
        <begin position="362"/>
        <end position="395"/>
    </location>
</feature>
<dbReference type="InterPro" id="IPR011527">
    <property type="entry name" value="ABC1_TM_dom"/>
</dbReference>
<evidence type="ECO:0000256" key="8">
    <source>
        <dbReference type="ARBA" id="ARBA00022989"/>
    </source>
</evidence>
<dbReference type="PROSITE" id="PS00211">
    <property type="entry name" value="ABC_TRANSPORTER_1"/>
    <property type="match status" value="1"/>
</dbReference>
<dbReference type="OrthoDB" id="6500128at2759"/>
<keyword evidence="7" id="KW-0067">ATP-binding</keyword>
<dbReference type="InParanoid" id="A0A0C3HRZ3"/>
<evidence type="ECO:0000256" key="3">
    <source>
        <dbReference type="ARBA" id="ARBA00022448"/>
    </source>
</evidence>
<feature type="compositionally biased region" description="Polar residues" evidence="11">
    <location>
        <begin position="875"/>
        <end position="893"/>
    </location>
</feature>
<comment type="similarity">
    <text evidence="2">Belongs to the ABC transporter superfamily. ABCC family. Conjugate transporter (TC 3.A.1.208) subfamily.</text>
</comment>
<gene>
    <name evidence="15" type="ORF">OIDMADRAFT_192674</name>
</gene>
<sequence>MDISLAKVTYTSFILVVLFSLSSLWRLCKAPWRVNSPDLPALYEDEDGVATEESMARFSTKRQFLIIFVAAPVGLAASFGLAVWATVLKDSFSDLTIVQLWLLFASWLLMLVQLADTARVDNCVERFNRAYWNLYSCSLIIALGWVLLLGDLPPSHRRTILGSVTALQVLASGSIICGLASIERRPDVYRPDGTLVERQLKASLWGRYTYSWSSDILDLAATKPIDITDMPALDSHIRSKEAKDKFRNTSLKPTVKLWLLIFWNMQAHFFWQWFLITVSCFFDVGPQFTMLHLLRFLEDRQDFNPLDPKGWIWVGSMFLITVGSTLIDYRIFWLMMTDISIPLRSILTSLIFEKMMRIKDTKEPTSENDDETTAKDKDAINAKKIPESGPRKPKTQQDVVNMFAVDTNLIGIFAGNQQFYLNFAVRVVLAIVFLWLLVGWVSMLVGMSVMLLMYPANHLLGKRYARLQKHLMEARDAKTKIITEALNGIRQIKFSSIEPQWAEKIEKVREKELNLVWRTKVNNVIMGFISDLSPVLFAGFALASYSYLNGSLPPSIAFTALSLFMQLEGLTHMIPMLVTMGVNAKVSADRIDSFLQIPDKEENTYPGDSISFNKVALTFPSDSHKGDDDDRFVLRDINIDFPNDALSVISGPTGSGKSLLLTAILGEADVLSGDIRVPRSPPLMERFDSKANASNWILPTARAYVGQTPWIENATIKNNILFGLPYDPVRYEKVIKACALTKDLAMFEDGDSTEVGAQGISLSGGQKWRLTLARAFYSRAGILILDDVFSALDAHVGKEIYENALTGELSKGRTRILVTHHVALCLPKAKYAVRLGARGTLEHAGLTEQLRETGSLTEILNAEDSDESSTSASTLVTSESTIDGATNGDSTAPSAKGPPKKLVEDEARESGSVKRSVYAQYLKASGGVPFWGVVIFVYILSQALTLSRSWWVKVWTAASEHATAEMIHITHMYSIQSQFFTPNLNSSAISTQLIQETKGLGFYLSVYIGISLVAITVAAVRVYLVYRGSLRASREVFRDMTYSVLRTPLRWLDTVPTGRILNRFTADFQLLDSQLSLDLAYVAGTFLDLMGILAAAFFISPYMIILALLLLLICGNITRRYLRGARSIKRLESIQKSPAISLFSSSYEGLSTIRAFNTVPTFESRMFTLIDQFAASTWHTALYNNWVGYRMGLIGSLFSSAVSAFVVSTRGVEASLAGFALAFAMEYREAAIRTTRIASQTELDMNAAERIFEYSNLGTENLGGIDNLRASWPEEGKLEVKDLEVGYAEDLPSILKGLTFKADSNQRIGVVGRTGAGKSTLSLALFRFLEARKGSIVIDGVDISTIKLHDLRTRLAIIPQDPVLFSGTIRSNLDPFDNFSDYELKEVLRRVHLIPSSDNTPVPELIAESSVSSTAATLTDIKGNANIFNSLNSPISAAGSNLSQGQKQLLCLARAILSRPRLLILDEATSAVDMATDTLIQRSIREEFANTTLLVVAHRLSTVADFDRILVMRDGKAEEFGSPRELIDKEEGTFKDMVAQSGEQEALEKTIRGE</sequence>
<dbReference type="InterPro" id="IPR027417">
    <property type="entry name" value="P-loop_NTPase"/>
</dbReference>
<dbReference type="Gene3D" id="1.20.1560.10">
    <property type="entry name" value="ABC transporter type 1, transmembrane domain"/>
    <property type="match status" value="2"/>
</dbReference>
<accession>A0A0C3HRZ3</accession>
<evidence type="ECO:0008006" key="17">
    <source>
        <dbReference type="Google" id="ProtNLM"/>
    </source>
</evidence>
<protein>
    <recommendedName>
        <fullName evidence="17">ABC transporter</fullName>
    </recommendedName>
</protein>
<feature type="domain" description="ABC transporter" evidence="13">
    <location>
        <begin position="1280"/>
        <end position="1539"/>
    </location>
</feature>
<proteinExistence type="inferred from homology"/>
<evidence type="ECO:0000256" key="12">
    <source>
        <dbReference type="SAM" id="Phobius"/>
    </source>
</evidence>
<dbReference type="Pfam" id="PF00005">
    <property type="entry name" value="ABC_tran"/>
    <property type="match status" value="2"/>
</dbReference>
<dbReference type="Gene3D" id="3.40.50.300">
    <property type="entry name" value="P-loop containing nucleotide triphosphate hydrolases"/>
    <property type="match status" value="2"/>
</dbReference>
<dbReference type="Proteomes" id="UP000054321">
    <property type="component" value="Unassembled WGS sequence"/>
</dbReference>
<dbReference type="GO" id="GO:0016887">
    <property type="term" value="F:ATP hydrolysis activity"/>
    <property type="evidence" value="ECO:0007669"/>
    <property type="project" value="InterPro"/>
</dbReference>
<dbReference type="SUPFAM" id="SSF52540">
    <property type="entry name" value="P-loop containing nucleoside triphosphate hydrolases"/>
    <property type="match status" value="2"/>
</dbReference>